<dbReference type="CDD" id="cd06583">
    <property type="entry name" value="PGRP"/>
    <property type="match status" value="1"/>
</dbReference>
<organism evidence="2 3">
    <name type="scientific">Desulfovibrio gilichinskyi</name>
    <dbReference type="NCBI Taxonomy" id="1519643"/>
    <lineage>
        <taxon>Bacteria</taxon>
        <taxon>Pseudomonadati</taxon>
        <taxon>Thermodesulfobacteriota</taxon>
        <taxon>Desulfovibrionia</taxon>
        <taxon>Desulfovibrionales</taxon>
        <taxon>Desulfovibrionaceae</taxon>
        <taxon>Desulfovibrio</taxon>
    </lineage>
</organism>
<dbReference type="STRING" id="1519643.SAMN06295933_0891"/>
<feature type="domain" description="N-acetylmuramoyl-L-alanine amidase" evidence="1">
    <location>
        <begin position="5"/>
        <end position="131"/>
    </location>
</feature>
<reference evidence="3" key="1">
    <citation type="submission" date="2017-04" db="EMBL/GenBank/DDBJ databases">
        <authorList>
            <person name="Varghese N."/>
            <person name="Submissions S."/>
        </authorList>
    </citation>
    <scope>NUCLEOTIDE SEQUENCE [LARGE SCALE GENOMIC DNA]</scope>
    <source>
        <strain evidence="3">K3S</strain>
    </source>
</reference>
<dbReference type="EMBL" id="FWZU01000001">
    <property type="protein sequence ID" value="SME96456.1"/>
    <property type="molecule type" value="Genomic_DNA"/>
</dbReference>
<dbReference type="OrthoDB" id="8754850at2"/>
<dbReference type="Gene3D" id="3.40.80.10">
    <property type="entry name" value="Peptidoglycan recognition protein-like"/>
    <property type="match status" value="1"/>
</dbReference>
<dbReference type="GO" id="GO:0009253">
    <property type="term" value="P:peptidoglycan catabolic process"/>
    <property type="evidence" value="ECO:0007669"/>
    <property type="project" value="InterPro"/>
</dbReference>
<accession>A0A1X7CHC5</accession>
<evidence type="ECO:0000259" key="1">
    <source>
        <dbReference type="Pfam" id="PF01510"/>
    </source>
</evidence>
<keyword evidence="3" id="KW-1185">Reference proteome</keyword>
<protein>
    <submittedName>
        <fullName evidence="2">N-acetylmuramoyl-L-alanine amidase</fullName>
    </submittedName>
</protein>
<dbReference type="Proteomes" id="UP000192906">
    <property type="component" value="Unassembled WGS sequence"/>
</dbReference>
<evidence type="ECO:0000313" key="2">
    <source>
        <dbReference type="EMBL" id="SME96456.1"/>
    </source>
</evidence>
<dbReference type="Pfam" id="PF01510">
    <property type="entry name" value="Amidase_2"/>
    <property type="match status" value="1"/>
</dbReference>
<dbReference type="InterPro" id="IPR036505">
    <property type="entry name" value="Amidase/PGRP_sf"/>
</dbReference>
<dbReference type="SUPFAM" id="SSF55846">
    <property type="entry name" value="N-acetylmuramoyl-L-alanine amidase-like"/>
    <property type="match status" value="1"/>
</dbReference>
<dbReference type="InterPro" id="IPR002502">
    <property type="entry name" value="Amidase_domain"/>
</dbReference>
<proteinExistence type="predicted"/>
<dbReference type="GO" id="GO:0008745">
    <property type="term" value="F:N-acetylmuramoyl-L-alanine amidase activity"/>
    <property type="evidence" value="ECO:0007669"/>
    <property type="project" value="InterPro"/>
</dbReference>
<name>A0A1X7CHC5_9BACT</name>
<dbReference type="AlphaFoldDB" id="A0A1X7CHC5"/>
<sequence>MERLVDMVVIHCSDSTWGDAAVINQWHLERGWSGIGYHGVFLNGHRTSRAEYNPAEDGILESGRPLDVVGAHCKGHNSRSVGLCLIGTDSFTNAQMDAACQKVQELLRHFNLDPDAVYGHYELDDHKTCPNIDMDIFREKLWELKS</sequence>
<evidence type="ECO:0000313" key="3">
    <source>
        <dbReference type="Proteomes" id="UP000192906"/>
    </source>
</evidence>
<gene>
    <name evidence="2" type="ORF">SAMN06295933_0891</name>
</gene>